<dbReference type="Pfam" id="PF02470">
    <property type="entry name" value="MlaD"/>
    <property type="match status" value="1"/>
</dbReference>
<dbReference type="RefSeq" id="WP_064281819.1">
    <property type="nucleotide sequence ID" value="NZ_LWCS01000021.1"/>
</dbReference>
<organism evidence="5 6">
    <name type="scientific">Mycolicibacterium iranicum</name>
    <name type="common">Mycobacterium iranicum</name>
    <dbReference type="NCBI Taxonomy" id="912594"/>
    <lineage>
        <taxon>Bacteria</taxon>
        <taxon>Bacillati</taxon>
        <taxon>Actinomycetota</taxon>
        <taxon>Actinomycetes</taxon>
        <taxon>Mycobacteriales</taxon>
        <taxon>Mycobacteriaceae</taxon>
        <taxon>Mycolicibacterium</taxon>
    </lineage>
</organism>
<feature type="transmembrane region" description="Helical" evidence="2">
    <location>
        <begin position="12"/>
        <end position="28"/>
    </location>
</feature>
<sequence>MLKYRGSQLARAGFIGVVLIILVIAVGLQPERLLQWATAVRYQALFTEAGGLTVGNDVTVSGIKVGTVSSIELDNGDALVGFTIDGKYALGSDTTAHIRTGTLLGERVLALDSAGTGTLDRQQPIPASRTSSPYSLTDAVSELTANTADTDTESLNQSLDTLSATLDQIAPQLGPTFDGLSRLSQSLNSRNESLAELLRTAGEVTGIFSERSRQVNALILNANDLLAVLNERRYAITSLLANISAVSQQLSGLVADNEAELAPALERLNNVTRMLERNRDNLAKMLPGAAKYYLTQGEIVSNGAYYNALIPNIQPSQLLQPFLEYAFGFRRGVEQGQPPDNAGPRAELPFPVNSLPQPGDLPNDGNP</sequence>
<evidence type="ECO:0000259" key="4">
    <source>
        <dbReference type="Pfam" id="PF11887"/>
    </source>
</evidence>
<feature type="region of interest" description="Disordered" evidence="1">
    <location>
        <begin position="334"/>
        <end position="367"/>
    </location>
</feature>
<evidence type="ECO:0000313" key="5">
    <source>
        <dbReference type="EMBL" id="OAN38662.1"/>
    </source>
</evidence>
<dbReference type="Proteomes" id="UP000078396">
    <property type="component" value="Unassembled WGS sequence"/>
</dbReference>
<dbReference type="OrthoDB" id="5241191at2"/>
<dbReference type="PANTHER" id="PTHR33371:SF18">
    <property type="entry name" value="MCE-FAMILY PROTEIN MCE3C"/>
    <property type="match status" value="1"/>
</dbReference>
<dbReference type="STRING" id="912594.AWC12_29440"/>
<evidence type="ECO:0000256" key="2">
    <source>
        <dbReference type="SAM" id="Phobius"/>
    </source>
</evidence>
<dbReference type="eggNOG" id="COG1463">
    <property type="taxonomic scope" value="Bacteria"/>
</dbReference>
<dbReference type="InterPro" id="IPR003399">
    <property type="entry name" value="Mce/MlaD"/>
</dbReference>
<proteinExistence type="predicted"/>
<gene>
    <name evidence="5" type="ORF">A4X20_04990</name>
</gene>
<dbReference type="InterPro" id="IPR024516">
    <property type="entry name" value="Mce_C"/>
</dbReference>
<dbReference type="InterPro" id="IPR052336">
    <property type="entry name" value="MlaD_Phospholipid_Transporter"/>
</dbReference>
<dbReference type="Pfam" id="PF11887">
    <property type="entry name" value="Mce4_CUP1"/>
    <property type="match status" value="1"/>
</dbReference>
<keyword evidence="2" id="KW-1133">Transmembrane helix</keyword>
<dbReference type="EMBL" id="LWCS01000021">
    <property type="protein sequence ID" value="OAN38662.1"/>
    <property type="molecule type" value="Genomic_DNA"/>
</dbReference>
<feature type="domain" description="Mce/MlaD" evidence="3">
    <location>
        <begin position="40"/>
        <end position="113"/>
    </location>
</feature>
<protein>
    <submittedName>
        <fullName evidence="5">Mammalian cell entry protein</fullName>
    </submittedName>
</protein>
<dbReference type="NCBIfam" id="TIGR00996">
    <property type="entry name" value="Mtu_fam_mce"/>
    <property type="match status" value="1"/>
</dbReference>
<evidence type="ECO:0000313" key="6">
    <source>
        <dbReference type="Proteomes" id="UP000078396"/>
    </source>
</evidence>
<dbReference type="AlphaFoldDB" id="A0A178LXA4"/>
<dbReference type="InterPro" id="IPR005693">
    <property type="entry name" value="Mce"/>
</dbReference>
<name>A0A178LXA4_MYCIR</name>
<dbReference type="PRINTS" id="PR01782">
    <property type="entry name" value="MCEVIRFACTOR"/>
</dbReference>
<keyword evidence="2" id="KW-0812">Transmembrane</keyword>
<keyword evidence="2" id="KW-0472">Membrane</keyword>
<reference evidence="5 6" key="1">
    <citation type="submission" date="2016-04" db="EMBL/GenBank/DDBJ databases">
        <title>Draft Genome Sequences of Staphylococcus capitis Strain H36, S. capitis Strain H65, S. cohnii Strain H62, S. hominis Strain H69, Mycobacterium iranicum Strain H39, Plantibacter sp. Strain H53, Pseudomonas oryzihabitans Strain H72, and Microbacterium sp. Strain H83, isolated from residential settings.</title>
        <authorList>
            <person name="Lymperopoulou D."/>
            <person name="Adams R.I."/>
            <person name="Lindow S."/>
            <person name="Coil D.A."/>
            <person name="Jospin G."/>
            <person name="Eisen J.A."/>
        </authorList>
    </citation>
    <scope>NUCLEOTIDE SEQUENCE [LARGE SCALE GENOMIC DNA]</scope>
    <source>
        <strain evidence="5 6">H39</strain>
    </source>
</reference>
<evidence type="ECO:0000259" key="3">
    <source>
        <dbReference type="Pfam" id="PF02470"/>
    </source>
</evidence>
<accession>A0A178LXA4</accession>
<dbReference type="GO" id="GO:0005576">
    <property type="term" value="C:extracellular region"/>
    <property type="evidence" value="ECO:0007669"/>
    <property type="project" value="TreeGrafter"/>
</dbReference>
<dbReference type="PANTHER" id="PTHR33371">
    <property type="entry name" value="INTERMEMBRANE PHOSPHOLIPID TRANSPORT SYSTEM BINDING PROTEIN MLAD-RELATED"/>
    <property type="match status" value="1"/>
</dbReference>
<feature type="domain" description="Mammalian cell entry C-terminal" evidence="4">
    <location>
        <begin position="119"/>
        <end position="291"/>
    </location>
</feature>
<comment type="caution">
    <text evidence="5">The sequence shown here is derived from an EMBL/GenBank/DDBJ whole genome shotgun (WGS) entry which is preliminary data.</text>
</comment>
<evidence type="ECO:0000256" key="1">
    <source>
        <dbReference type="SAM" id="MobiDB-lite"/>
    </source>
</evidence>